<dbReference type="PaxDb" id="4081-Solyc01g087360.1.1"/>
<evidence type="ECO:0000313" key="1">
    <source>
        <dbReference type="EnsemblPlants" id="Solyc01g087360.2.1"/>
    </source>
</evidence>
<dbReference type="AlphaFoldDB" id="A0A3Q7EIL8"/>
<dbReference type="InParanoid" id="A0A3Q7EIL8"/>
<dbReference type="Proteomes" id="UP000004994">
    <property type="component" value="Chromosome 1"/>
</dbReference>
<dbReference type="Gramene" id="Solyc01g087360.2.1">
    <property type="protein sequence ID" value="Solyc01g087360.2.1"/>
    <property type="gene ID" value="Solyc01g087360.2"/>
</dbReference>
<dbReference type="OMA" id="FDNTWHR"/>
<dbReference type="STRING" id="4081.A0A3Q7EIL8"/>
<reference evidence="1" key="2">
    <citation type="submission" date="2019-01" db="UniProtKB">
        <authorList>
            <consortium name="EnsemblPlants"/>
        </authorList>
    </citation>
    <scope>IDENTIFICATION</scope>
    <source>
        <strain evidence="1">cv. Heinz 1706</strain>
    </source>
</reference>
<sequence>MDDFLDDNWILQKLGQNAKGKRVEFHHPFDNTWHRGTVVEVFEGSSVVSVALDDGKTKNLELGKQGLRLVSPKQDS</sequence>
<dbReference type="EnsemblPlants" id="Solyc01g087360.2.1">
    <property type="protein sequence ID" value="Solyc01g087360.2.1"/>
    <property type="gene ID" value="Solyc01g087360.2"/>
</dbReference>
<name>A0A3Q7EIL8_SOLLC</name>
<reference evidence="1" key="1">
    <citation type="journal article" date="2012" name="Nature">
        <title>The tomato genome sequence provides insights into fleshy fruit evolution.</title>
        <authorList>
            <consortium name="Tomato Genome Consortium"/>
        </authorList>
    </citation>
    <scope>NUCLEOTIDE SEQUENCE [LARGE SCALE GENOMIC DNA]</scope>
    <source>
        <strain evidence="1">cv. Heinz 1706</strain>
    </source>
</reference>
<protein>
    <recommendedName>
        <fullName evidence="3">Myosin N-terminal SH3-like domain-containing protein</fullName>
    </recommendedName>
</protein>
<evidence type="ECO:0008006" key="3">
    <source>
        <dbReference type="Google" id="ProtNLM"/>
    </source>
</evidence>
<proteinExistence type="predicted"/>
<evidence type="ECO:0000313" key="2">
    <source>
        <dbReference type="Proteomes" id="UP000004994"/>
    </source>
</evidence>
<keyword evidence="2" id="KW-1185">Reference proteome</keyword>
<organism evidence="1">
    <name type="scientific">Solanum lycopersicum</name>
    <name type="common">Tomato</name>
    <name type="synonym">Lycopersicon esculentum</name>
    <dbReference type="NCBI Taxonomy" id="4081"/>
    <lineage>
        <taxon>Eukaryota</taxon>
        <taxon>Viridiplantae</taxon>
        <taxon>Streptophyta</taxon>
        <taxon>Embryophyta</taxon>
        <taxon>Tracheophyta</taxon>
        <taxon>Spermatophyta</taxon>
        <taxon>Magnoliopsida</taxon>
        <taxon>eudicotyledons</taxon>
        <taxon>Gunneridae</taxon>
        <taxon>Pentapetalae</taxon>
        <taxon>asterids</taxon>
        <taxon>lamiids</taxon>
        <taxon>Solanales</taxon>
        <taxon>Solanaceae</taxon>
        <taxon>Solanoideae</taxon>
        <taxon>Solaneae</taxon>
        <taxon>Solanum</taxon>
        <taxon>Solanum subgen. Lycopersicon</taxon>
    </lineage>
</organism>
<accession>A0A3Q7EIL8</accession>